<feature type="transmembrane region" description="Helical" evidence="5">
    <location>
        <begin position="15"/>
        <end position="32"/>
    </location>
</feature>
<proteinExistence type="predicted"/>
<dbReference type="InterPro" id="IPR007016">
    <property type="entry name" value="O-antigen_ligase-rel_domated"/>
</dbReference>
<dbReference type="Proteomes" id="UP000034705">
    <property type="component" value="Unassembled WGS sequence"/>
</dbReference>
<evidence type="ECO:0000256" key="5">
    <source>
        <dbReference type="SAM" id="Phobius"/>
    </source>
</evidence>
<organism evidence="7 8">
    <name type="scientific">Candidatus Uhrbacteria bacterium GW2011_GWF2_46_218</name>
    <dbReference type="NCBI Taxonomy" id="1619001"/>
    <lineage>
        <taxon>Bacteria</taxon>
        <taxon>Candidatus Uhriibacteriota</taxon>
    </lineage>
</organism>
<feature type="transmembrane region" description="Helical" evidence="5">
    <location>
        <begin position="175"/>
        <end position="194"/>
    </location>
</feature>
<name>A0A0G1PD13_9BACT</name>
<feature type="transmembrane region" description="Helical" evidence="5">
    <location>
        <begin position="118"/>
        <end position="136"/>
    </location>
</feature>
<dbReference type="EMBL" id="LCMG01000040">
    <property type="protein sequence ID" value="KKU30616.1"/>
    <property type="molecule type" value="Genomic_DNA"/>
</dbReference>
<comment type="subcellular location">
    <subcellularLocation>
        <location evidence="1">Membrane</location>
        <topology evidence="1">Multi-pass membrane protein</topology>
    </subcellularLocation>
</comment>
<evidence type="ECO:0000313" key="8">
    <source>
        <dbReference type="Proteomes" id="UP000034705"/>
    </source>
</evidence>
<evidence type="ECO:0000256" key="1">
    <source>
        <dbReference type="ARBA" id="ARBA00004141"/>
    </source>
</evidence>
<feature type="transmembrane region" description="Helical" evidence="5">
    <location>
        <begin position="142"/>
        <end position="163"/>
    </location>
</feature>
<feature type="transmembrane region" description="Helical" evidence="5">
    <location>
        <begin position="86"/>
        <end position="106"/>
    </location>
</feature>
<feature type="transmembrane region" description="Helical" evidence="5">
    <location>
        <begin position="362"/>
        <end position="381"/>
    </location>
</feature>
<evidence type="ECO:0000256" key="3">
    <source>
        <dbReference type="ARBA" id="ARBA00022989"/>
    </source>
</evidence>
<feature type="transmembrane region" description="Helical" evidence="5">
    <location>
        <begin position="38"/>
        <end position="55"/>
    </location>
</feature>
<feature type="transmembrane region" description="Helical" evidence="5">
    <location>
        <begin position="457"/>
        <end position="478"/>
    </location>
</feature>
<dbReference type="PANTHER" id="PTHR37422:SF13">
    <property type="entry name" value="LIPOPOLYSACCHARIDE BIOSYNTHESIS PROTEIN PA4999-RELATED"/>
    <property type="match status" value="1"/>
</dbReference>
<comment type="caution">
    <text evidence="7">The sequence shown here is derived from an EMBL/GenBank/DDBJ whole genome shotgun (WGS) entry which is preliminary data.</text>
</comment>
<dbReference type="PANTHER" id="PTHR37422">
    <property type="entry name" value="TEICHURONIC ACID BIOSYNTHESIS PROTEIN TUAE"/>
    <property type="match status" value="1"/>
</dbReference>
<keyword evidence="2 5" id="KW-0812">Transmembrane</keyword>
<keyword evidence="3 5" id="KW-1133">Transmembrane helix</keyword>
<dbReference type="Pfam" id="PF04932">
    <property type="entry name" value="Wzy_C"/>
    <property type="match status" value="1"/>
</dbReference>
<dbReference type="AlphaFoldDB" id="A0A0G1PD13"/>
<protein>
    <recommendedName>
        <fullName evidence="6">O-antigen ligase-related domain-containing protein</fullName>
    </recommendedName>
</protein>
<evidence type="ECO:0000313" key="7">
    <source>
        <dbReference type="EMBL" id="KKU30616.1"/>
    </source>
</evidence>
<evidence type="ECO:0000256" key="2">
    <source>
        <dbReference type="ARBA" id="ARBA00022692"/>
    </source>
</evidence>
<dbReference type="InterPro" id="IPR051533">
    <property type="entry name" value="WaaL-like"/>
</dbReference>
<feature type="transmembrane region" description="Helical" evidence="5">
    <location>
        <begin position="484"/>
        <end position="502"/>
    </location>
</feature>
<feature type="transmembrane region" description="Helical" evidence="5">
    <location>
        <begin position="432"/>
        <end position="450"/>
    </location>
</feature>
<feature type="transmembrane region" description="Helical" evidence="5">
    <location>
        <begin position="239"/>
        <end position="255"/>
    </location>
</feature>
<sequence length="519" mass="58942">MVNLRSVYRHAEEHVTLLIFGLFALLVVFILAQSIFSPFFVLSIVLAVGFFILSFYKPLWTLGFVAVYLPFETVILKFISDDIYVVARYFSEGLIYILCVVVLWKWLSGKIKLQQTPLDLPFILFLIVLLSSALIHSVDPTIAILGTRQIIRFILVFFLVVYLRPSKTYIKTMTMIMLGIVAFQSLLGLAQSFIGEPMDLFLLPSDARTFGEITLTAGVSQFWDPGSRIFATFGRYDRLGNFLYFFLLIAAGFFYEKQNWIEKKHLGLLFLVAIPALVLTYSRASWFAFLLGFFYIGIILKKDKRIFIGFIALILFLSSYLALSGLQVRFITEAPGQTVTERFYESFSYARWRGEYVGLGRVFWFVQTPLSVISASPLFGFGPGQFGGGAVAALGNTTVYEQLGLPYGVYGTEGMIDNNWFSLWGESGTLGMIFYLWMFGALFFFALRVVQESKDPLVRALAAGFTATIIAVAFNAFTSTVLEIRTLAFYFWLYAGFLYVLHQKKPRPNKERKRLKEAL</sequence>
<evidence type="ECO:0000256" key="4">
    <source>
        <dbReference type="ARBA" id="ARBA00023136"/>
    </source>
</evidence>
<keyword evidence="4 5" id="KW-0472">Membrane</keyword>
<dbReference type="GO" id="GO:0016020">
    <property type="term" value="C:membrane"/>
    <property type="evidence" value="ECO:0007669"/>
    <property type="project" value="UniProtKB-SubCell"/>
</dbReference>
<feature type="transmembrane region" description="Helical" evidence="5">
    <location>
        <begin position="267"/>
        <end position="300"/>
    </location>
</feature>
<feature type="domain" description="O-antigen ligase-related" evidence="6">
    <location>
        <begin position="269"/>
        <end position="436"/>
    </location>
</feature>
<gene>
    <name evidence="7" type="ORF">UX45_C0040G0003</name>
</gene>
<reference evidence="7 8" key="1">
    <citation type="journal article" date="2015" name="Nature">
        <title>rRNA introns, odd ribosomes, and small enigmatic genomes across a large radiation of phyla.</title>
        <authorList>
            <person name="Brown C.T."/>
            <person name="Hug L.A."/>
            <person name="Thomas B.C."/>
            <person name="Sharon I."/>
            <person name="Castelle C.J."/>
            <person name="Singh A."/>
            <person name="Wilkins M.J."/>
            <person name="Williams K.H."/>
            <person name="Banfield J.F."/>
        </authorList>
    </citation>
    <scope>NUCLEOTIDE SEQUENCE [LARGE SCALE GENOMIC DNA]</scope>
</reference>
<evidence type="ECO:0000259" key="6">
    <source>
        <dbReference type="Pfam" id="PF04932"/>
    </source>
</evidence>
<feature type="transmembrane region" description="Helical" evidence="5">
    <location>
        <begin position="306"/>
        <end position="323"/>
    </location>
</feature>
<accession>A0A0G1PD13</accession>